<dbReference type="Proteomes" id="UP001148786">
    <property type="component" value="Unassembled WGS sequence"/>
</dbReference>
<reference evidence="3" key="1">
    <citation type="submission" date="2022-07" db="EMBL/GenBank/DDBJ databases">
        <title>Genome Sequence of Agrocybe chaxingu.</title>
        <authorList>
            <person name="Buettner E."/>
        </authorList>
    </citation>
    <scope>NUCLEOTIDE SEQUENCE</scope>
    <source>
        <strain evidence="3">MP-N11</strain>
    </source>
</reference>
<evidence type="ECO:0000313" key="4">
    <source>
        <dbReference type="Proteomes" id="UP001148786"/>
    </source>
</evidence>
<organism evidence="3 4">
    <name type="scientific">Agrocybe chaxingu</name>
    <dbReference type="NCBI Taxonomy" id="84603"/>
    <lineage>
        <taxon>Eukaryota</taxon>
        <taxon>Fungi</taxon>
        <taxon>Dikarya</taxon>
        <taxon>Basidiomycota</taxon>
        <taxon>Agaricomycotina</taxon>
        <taxon>Agaricomycetes</taxon>
        <taxon>Agaricomycetidae</taxon>
        <taxon>Agaricales</taxon>
        <taxon>Agaricineae</taxon>
        <taxon>Strophariaceae</taxon>
        <taxon>Agrocybe</taxon>
    </lineage>
</organism>
<name>A0A9W8JP89_9AGAR</name>
<dbReference type="InterPro" id="IPR005162">
    <property type="entry name" value="Retrotrans_gag_dom"/>
</dbReference>
<feature type="region of interest" description="Disordered" evidence="1">
    <location>
        <begin position="239"/>
        <end position="285"/>
    </location>
</feature>
<dbReference type="AlphaFoldDB" id="A0A9W8JP89"/>
<dbReference type="EMBL" id="JANKHO010002701">
    <property type="protein sequence ID" value="KAJ3489628.1"/>
    <property type="molecule type" value="Genomic_DNA"/>
</dbReference>
<sequence length="575" mass="62714">MQRKAALWITGAFRTSPTGALEALAGLIPVHLMLKKLAARAVYRVATLSDTHPLRSMLSSAYVKNVEPHPRSSSSMTLSMQAAVCLAIRQADCCHVMVFTDSLGSAQRAVDPSVHSGQAHSLSICRTLSEWFAADDFHHITFIFVPSSLCWDIHGAVHDFTLALIVLGNFKLASPRSPFVDNALPALYQNHPGPFWTTWLSLATLFWEIALLDRNTRFTRRSAVRSNLPVLGPLHQAGRARSVDSIRDTSGPSSSSTPSSPPIQVTPLSTIPSGNPIHQNPPPPRTITTMTGISKIDLPSLSAPLTAVSVLAWLGLCEDSFEAWGYLNPSHTLEVKVQILTAGLKMEASAAAQWWSDNRVELKALTTWEKFAERVRDRFIPSNWKLHALKDFYSLSQGSGSFSDFAARLQAARNTLGSAGKGFTINDSIFKNHLLFHSHNLLCLRISRTFGTPSTPVIPFLQPLSQEEREKLRAVNGCFHCRKSPSSPGWISHDARNCPGDKAKGISPRFTINGKTVVGAILASNEEVPPGHTLICPPFPGDVNVCYSVPEEDVVAAVIPSCVLEGDDSSDYDDE</sequence>
<comment type="caution">
    <text evidence="3">The sequence shown here is derived from an EMBL/GenBank/DDBJ whole genome shotgun (WGS) entry which is preliminary data.</text>
</comment>
<feature type="domain" description="Retrotransposon gag" evidence="2">
    <location>
        <begin position="349"/>
        <end position="417"/>
    </location>
</feature>
<accession>A0A9W8JP89</accession>
<gene>
    <name evidence="3" type="ORF">NLJ89_g11511</name>
</gene>
<protein>
    <recommendedName>
        <fullName evidence="2">Retrotransposon gag domain-containing protein</fullName>
    </recommendedName>
</protein>
<proteinExistence type="predicted"/>
<feature type="compositionally biased region" description="Low complexity" evidence="1">
    <location>
        <begin position="249"/>
        <end position="258"/>
    </location>
</feature>
<feature type="compositionally biased region" description="Polar residues" evidence="1">
    <location>
        <begin position="266"/>
        <end position="278"/>
    </location>
</feature>
<evidence type="ECO:0000259" key="2">
    <source>
        <dbReference type="Pfam" id="PF03732"/>
    </source>
</evidence>
<keyword evidence="4" id="KW-1185">Reference proteome</keyword>
<dbReference type="OrthoDB" id="4742101at2759"/>
<evidence type="ECO:0000313" key="3">
    <source>
        <dbReference type="EMBL" id="KAJ3489628.1"/>
    </source>
</evidence>
<evidence type="ECO:0000256" key="1">
    <source>
        <dbReference type="SAM" id="MobiDB-lite"/>
    </source>
</evidence>
<dbReference type="Pfam" id="PF03732">
    <property type="entry name" value="Retrotrans_gag"/>
    <property type="match status" value="1"/>
</dbReference>